<protein>
    <recommendedName>
        <fullName evidence="3">NACHT domain-containing protein</fullName>
    </recommendedName>
</protein>
<dbReference type="InterPro" id="IPR007111">
    <property type="entry name" value="NACHT_NTPase"/>
</dbReference>
<dbReference type="InterPro" id="IPR001680">
    <property type="entry name" value="WD40_rpt"/>
</dbReference>
<dbReference type="InterPro" id="IPR056884">
    <property type="entry name" value="NPHP3-like_N"/>
</dbReference>
<dbReference type="OrthoDB" id="163438at2759"/>
<feature type="domain" description="NACHT" evidence="3">
    <location>
        <begin position="1"/>
        <end position="147"/>
    </location>
</feature>
<gene>
    <name evidence="4" type="ORF">PISMIDRAFT_681771</name>
</gene>
<keyword evidence="5" id="KW-1185">Reference proteome</keyword>
<dbReference type="InterPro" id="IPR027417">
    <property type="entry name" value="P-loop_NTPase"/>
</dbReference>
<dbReference type="STRING" id="765257.A0A0C9YWC5"/>
<dbReference type="AlphaFoldDB" id="A0A0C9YWC5"/>
<dbReference type="Pfam" id="PF00400">
    <property type="entry name" value="WD40"/>
    <property type="match status" value="2"/>
</dbReference>
<dbReference type="SUPFAM" id="SSF50978">
    <property type="entry name" value="WD40 repeat-like"/>
    <property type="match status" value="1"/>
</dbReference>
<reference evidence="4 5" key="1">
    <citation type="submission" date="2014-04" db="EMBL/GenBank/DDBJ databases">
        <authorList>
            <consortium name="DOE Joint Genome Institute"/>
            <person name="Kuo A."/>
            <person name="Kohler A."/>
            <person name="Costa M.D."/>
            <person name="Nagy L.G."/>
            <person name="Floudas D."/>
            <person name="Copeland A."/>
            <person name="Barry K.W."/>
            <person name="Cichocki N."/>
            <person name="Veneault-Fourrey C."/>
            <person name="LaButti K."/>
            <person name="Lindquist E.A."/>
            <person name="Lipzen A."/>
            <person name="Lundell T."/>
            <person name="Morin E."/>
            <person name="Murat C."/>
            <person name="Sun H."/>
            <person name="Tunlid A."/>
            <person name="Henrissat B."/>
            <person name="Grigoriev I.V."/>
            <person name="Hibbett D.S."/>
            <person name="Martin F."/>
            <person name="Nordberg H.P."/>
            <person name="Cantor M.N."/>
            <person name="Hua S.X."/>
        </authorList>
    </citation>
    <scope>NUCLEOTIDE SEQUENCE [LARGE SCALE GENOMIC DNA]</scope>
    <source>
        <strain evidence="4 5">441</strain>
    </source>
</reference>
<feature type="repeat" description="WD" evidence="2">
    <location>
        <begin position="536"/>
        <end position="577"/>
    </location>
</feature>
<proteinExistence type="predicted"/>
<feature type="repeat" description="WD" evidence="2">
    <location>
        <begin position="579"/>
        <end position="620"/>
    </location>
</feature>
<dbReference type="SMART" id="SM00320">
    <property type="entry name" value="WD40"/>
    <property type="match status" value="2"/>
</dbReference>
<dbReference type="EMBL" id="KN833756">
    <property type="protein sequence ID" value="KIK21061.1"/>
    <property type="molecule type" value="Genomic_DNA"/>
</dbReference>
<dbReference type="PROSITE" id="PS50082">
    <property type="entry name" value="WD_REPEATS_2"/>
    <property type="match status" value="2"/>
</dbReference>
<evidence type="ECO:0000313" key="5">
    <source>
        <dbReference type="Proteomes" id="UP000054018"/>
    </source>
</evidence>
<accession>A0A0C9YWC5</accession>
<evidence type="ECO:0000256" key="1">
    <source>
        <dbReference type="ARBA" id="ARBA00022737"/>
    </source>
</evidence>
<dbReference type="PANTHER" id="PTHR10039">
    <property type="entry name" value="AMELOGENIN"/>
    <property type="match status" value="1"/>
</dbReference>
<organism evidence="4 5">
    <name type="scientific">Pisolithus microcarpus 441</name>
    <dbReference type="NCBI Taxonomy" id="765257"/>
    <lineage>
        <taxon>Eukaryota</taxon>
        <taxon>Fungi</taxon>
        <taxon>Dikarya</taxon>
        <taxon>Basidiomycota</taxon>
        <taxon>Agaricomycotina</taxon>
        <taxon>Agaricomycetes</taxon>
        <taxon>Agaricomycetidae</taxon>
        <taxon>Boletales</taxon>
        <taxon>Sclerodermatineae</taxon>
        <taxon>Pisolithaceae</taxon>
        <taxon>Pisolithus</taxon>
    </lineage>
</organism>
<dbReference type="InterPro" id="IPR036322">
    <property type="entry name" value="WD40_repeat_dom_sf"/>
</dbReference>
<dbReference type="Pfam" id="PF24883">
    <property type="entry name" value="NPHP3_N"/>
    <property type="match status" value="1"/>
</dbReference>
<dbReference type="Gene3D" id="2.130.10.10">
    <property type="entry name" value="YVTN repeat-like/Quinoprotein amine dehydrogenase"/>
    <property type="match status" value="1"/>
</dbReference>
<dbReference type="SUPFAM" id="SSF52540">
    <property type="entry name" value="P-loop containing nucleoside triphosphate hydrolases"/>
    <property type="match status" value="1"/>
</dbReference>
<keyword evidence="1" id="KW-0677">Repeat</keyword>
<dbReference type="HOGENOM" id="CLU_000288_6_0_1"/>
<dbReference type="PROSITE" id="PS50294">
    <property type="entry name" value="WD_REPEATS_REGION"/>
    <property type="match status" value="2"/>
</dbReference>
<reference evidence="5" key="2">
    <citation type="submission" date="2015-01" db="EMBL/GenBank/DDBJ databases">
        <title>Evolutionary Origins and Diversification of the Mycorrhizal Mutualists.</title>
        <authorList>
            <consortium name="DOE Joint Genome Institute"/>
            <consortium name="Mycorrhizal Genomics Consortium"/>
            <person name="Kohler A."/>
            <person name="Kuo A."/>
            <person name="Nagy L.G."/>
            <person name="Floudas D."/>
            <person name="Copeland A."/>
            <person name="Barry K.W."/>
            <person name="Cichocki N."/>
            <person name="Veneault-Fourrey C."/>
            <person name="LaButti K."/>
            <person name="Lindquist E.A."/>
            <person name="Lipzen A."/>
            <person name="Lundell T."/>
            <person name="Morin E."/>
            <person name="Murat C."/>
            <person name="Riley R."/>
            <person name="Ohm R."/>
            <person name="Sun H."/>
            <person name="Tunlid A."/>
            <person name="Henrissat B."/>
            <person name="Grigoriev I.V."/>
            <person name="Hibbett D.S."/>
            <person name="Martin F."/>
        </authorList>
    </citation>
    <scope>NUCLEOTIDE SEQUENCE [LARGE SCALE GENOMIC DNA]</scope>
    <source>
        <strain evidence="5">441</strain>
    </source>
</reference>
<dbReference type="PROSITE" id="PS50837">
    <property type="entry name" value="NACHT"/>
    <property type="match status" value="1"/>
</dbReference>
<dbReference type="InterPro" id="IPR015943">
    <property type="entry name" value="WD40/YVTN_repeat-like_dom_sf"/>
</dbReference>
<sequence length="636" mass="70658">MWLQGQAGRGKSAIAHTVAAWIKNVGGLGSCFCFARDRLAEYREEKILTTIARDLADRDPAFRRALTDVVSKDYSLKTTRDVAQQWERLILEPLSKVNGAIVGNVVVVIDALDESGTDSSRSRILSLLASAEAGQLPANFRILLTSRLLPDIEDALGSCQHVAAYSLDDVPLESAEHDIHLFVSNELRRRHLKDVIGPKEIDQITQKSDGLFEWARLACDFIKRKRAGQTPRERFDDVIALQSGEGGTLLDKTYITILENAIPPTALGRFRSVMRQILTTWTPLPLSTLQLMRNHFPDGEDHYNVFVILEFMAPVLAGINDNSPVRPLHASFYDFLVDQSRSGDYFISTSEPYEMAFTSLQILCRELRFNICRLESSYLSNSEVPDLQDRINKYITPHLSYACQFWAQYLEKTTFDSAIGELVKTIVGSERILFWLETLSIIGVFGKALGALVRTAGWLPDGVEYKDASRMIQDEIKFIQNFGSAIIHSTPHLYISALPLTPSNTRLSKVLKPKFSHLVGVPVGGLKEWAAGQLALEGHTGPVNSVAFFPDGKRIVSGSDDSTVRVWDAERSTQVGSPLQGHTQQVWSVAISPDGKMIVSGGSDETVRVWDAERGIQIGSPLEGHTDWVWSVSFSP</sequence>
<keyword evidence="2" id="KW-0853">WD repeat</keyword>
<evidence type="ECO:0000259" key="3">
    <source>
        <dbReference type="PROSITE" id="PS50837"/>
    </source>
</evidence>
<name>A0A0C9YWC5_9AGAM</name>
<dbReference type="PANTHER" id="PTHR10039:SF15">
    <property type="entry name" value="NACHT DOMAIN-CONTAINING PROTEIN"/>
    <property type="match status" value="1"/>
</dbReference>
<feature type="non-terminal residue" evidence="4">
    <location>
        <position position="1"/>
    </location>
</feature>
<evidence type="ECO:0000256" key="2">
    <source>
        <dbReference type="PROSITE-ProRule" id="PRU00221"/>
    </source>
</evidence>
<evidence type="ECO:0000313" key="4">
    <source>
        <dbReference type="EMBL" id="KIK21061.1"/>
    </source>
</evidence>
<dbReference type="Proteomes" id="UP000054018">
    <property type="component" value="Unassembled WGS sequence"/>
</dbReference>